<keyword evidence="1" id="KW-1133">Transmembrane helix</keyword>
<keyword evidence="1" id="KW-0472">Membrane</keyword>
<gene>
    <name evidence="2" type="ORF">CBOVIS_LOCUS2198</name>
</gene>
<sequence length="162" mass="18215">MIERSARAWLSIVVVQALGSIWIAYSNQTSKSHFVAHSPVLSRTHALPLALLCILRIVVIFEFQSIPLHVAHILLSLATAIHTLSEVFYFGSMTYGVVTVTEVTLNGFSAVLLTALIFFKISQEPQPERRRPKRLTAKHLMEGNLLTPDEDDELVKAYKKFK</sequence>
<accession>A0A8S1EGW5</accession>
<name>A0A8S1EGW5_9PELO</name>
<organism evidence="2 3">
    <name type="scientific">Caenorhabditis bovis</name>
    <dbReference type="NCBI Taxonomy" id="2654633"/>
    <lineage>
        <taxon>Eukaryota</taxon>
        <taxon>Metazoa</taxon>
        <taxon>Ecdysozoa</taxon>
        <taxon>Nematoda</taxon>
        <taxon>Chromadorea</taxon>
        <taxon>Rhabditida</taxon>
        <taxon>Rhabditina</taxon>
        <taxon>Rhabditomorpha</taxon>
        <taxon>Rhabditoidea</taxon>
        <taxon>Rhabditidae</taxon>
        <taxon>Peloderinae</taxon>
        <taxon>Caenorhabditis</taxon>
    </lineage>
</organism>
<feature type="transmembrane region" description="Helical" evidence="1">
    <location>
        <begin position="103"/>
        <end position="121"/>
    </location>
</feature>
<keyword evidence="1" id="KW-0812">Transmembrane</keyword>
<dbReference type="AlphaFoldDB" id="A0A8S1EGW5"/>
<proteinExistence type="predicted"/>
<protein>
    <submittedName>
        <fullName evidence="2">Uncharacterized protein</fullName>
    </submittedName>
</protein>
<dbReference type="EMBL" id="CADEPM010000001">
    <property type="protein sequence ID" value="CAB3398988.1"/>
    <property type="molecule type" value="Genomic_DNA"/>
</dbReference>
<reference evidence="2 3" key="1">
    <citation type="submission" date="2020-04" db="EMBL/GenBank/DDBJ databases">
        <authorList>
            <person name="Laetsch R D."/>
            <person name="Stevens L."/>
            <person name="Kumar S."/>
            <person name="Blaxter L. M."/>
        </authorList>
    </citation>
    <scope>NUCLEOTIDE SEQUENCE [LARGE SCALE GENOMIC DNA]</scope>
</reference>
<feature type="transmembrane region" description="Helical" evidence="1">
    <location>
        <begin position="7"/>
        <end position="25"/>
    </location>
</feature>
<feature type="transmembrane region" description="Helical" evidence="1">
    <location>
        <begin position="70"/>
        <end position="91"/>
    </location>
</feature>
<keyword evidence="3" id="KW-1185">Reference proteome</keyword>
<dbReference type="OrthoDB" id="5846778at2759"/>
<dbReference type="Proteomes" id="UP000494206">
    <property type="component" value="Unassembled WGS sequence"/>
</dbReference>
<feature type="transmembrane region" description="Helical" evidence="1">
    <location>
        <begin position="45"/>
        <end position="63"/>
    </location>
</feature>
<evidence type="ECO:0000313" key="3">
    <source>
        <dbReference type="Proteomes" id="UP000494206"/>
    </source>
</evidence>
<comment type="caution">
    <text evidence="2">The sequence shown here is derived from an EMBL/GenBank/DDBJ whole genome shotgun (WGS) entry which is preliminary data.</text>
</comment>
<evidence type="ECO:0000256" key="1">
    <source>
        <dbReference type="SAM" id="Phobius"/>
    </source>
</evidence>
<evidence type="ECO:0000313" key="2">
    <source>
        <dbReference type="EMBL" id="CAB3398988.1"/>
    </source>
</evidence>